<gene>
    <name evidence="4" type="ORF">DJ017_05505</name>
</gene>
<feature type="domain" description="Flavodoxin-like fold" evidence="3">
    <location>
        <begin position="1"/>
        <end position="178"/>
    </location>
</feature>
<keyword evidence="2" id="KW-0560">Oxidoreductase</keyword>
<dbReference type="InterPro" id="IPR003680">
    <property type="entry name" value="Flavodoxin_fold"/>
</dbReference>
<sequence length="201" mass="21245">MKHAIVVAHPNPDSLTCAIAQAYAEEARAMGHDSVVRDLYRMGFDPCLKAEEIPGPAGARFGDDVAAERKQIADCDVFGFVYPLWFNAPPAILKGYVDRVFSLGFGYEPALHGTDPLLSGRHLISFTTSGAPEAWVRDTGALNALTAVFDSHVAAVCGMTLVEHIHNGGIVPGITAEAAGEILKGVRAAVRRCFGAGSGLL</sequence>
<reference evidence="5" key="1">
    <citation type="submission" date="2018-05" db="EMBL/GenBank/DDBJ databases">
        <authorList>
            <person name="Li X."/>
        </authorList>
    </citation>
    <scope>NUCLEOTIDE SEQUENCE [LARGE SCALE GENOMIC DNA]</scope>
    <source>
        <strain evidence="5">LX32</strain>
    </source>
</reference>
<comment type="caution">
    <text evidence="4">The sequence shown here is derived from an EMBL/GenBank/DDBJ whole genome shotgun (WGS) entry which is preliminary data.</text>
</comment>
<dbReference type="AlphaFoldDB" id="A0A328AHM3"/>
<dbReference type="Proteomes" id="UP000249254">
    <property type="component" value="Unassembled WGS sequence"/>
</dbReference>
<dbReference type="RefSeq" id="WP_111527768.1">
    <property type="nucleotide sequence ID" value="NZ_JBHRSG010000002.1"/>
</dbReference>
<protein>
    <submittedName>
        <fullName evidence="4">Flavodoxin family protein</fullName>
    </submittedName>
</protein>
<dbReference type="SUPFAM" id="SSF52218">
    <property type="entry name" value="Flavoproteins"/>
    <property type="match status" value="1"/>
</dbReference>
<keyword evidence="5" id="KW-1185">Reference proteome</keyword>
<evidence type="ECO:0000313" key="5">
    <source>
        <dbReference type="Proteomes" id="UP000249254"/>
    </source>
</evidence>
<evidence type="ECO:0000256" key="2">
    <source>
        <dbReference type="ARBA" id="ARBA00023002"/>
    </source>
</evidence>
<dbReference type="PANTHER" id="PTHR10204:SF34">
    <property type="entry name" value="NAD(P)H DEHYDROGENASE [QUINONE] 1 ISOFORM 1"/>
    <property type="match status" value="1"/>
</dbReference>
<dbReference type="InterPro" id="IPR029039">
    <property type="entry name" value="Flavoprotein-like_sf"/>
</dbReference>
<evidence type="ECO:0000313" key="4">
    <source>
        <dbReference type="EMBL" id="RAK54017.1"/>
    </source>
</evidence>
<dbReference type="Pfam" id="PF02525">
    <property type="entry name" value="Flavodoxin_2"/>
    <property type="match status" value="1"/>
</dbReference>
<evidence type="ECO:0000259" key="3">
    <source>
        <dbReference type="Pfam" id="PF02525"/>
    </source>
</evidence>
<accession>A0A328AHM3</accession>
<comment type="similarity">
    <text evidence="1">Belongs to the NAD(P)H dehydrogenase (quinone) family.</text>
</comment>
<name>A0A328AHM3_9CAUL</name>
<dbReference type="PANTHER" id="PTHR10204">
    <property type="entry name" value="NAD P H OXIDOREDUCTASE-RELATED"/>
    <property type="match status" value="1"/>
</dbReference>
<dbReference type="GO" id="GO:0003955">
    <property type="term" value="F:NAD(P)H dehydrogenase (quinone) activity"/>
    <property type="evidence" value="ECO:0007669"/>
    <property type="project" value="TreeGrafter"/>
</dbReference>
<dbReference type="OrthoDB" id="9798454at2"/>
<dbReference type="InterPro" id="IPR051545">
    <property type="entry name" value="NAD(P)H_dehydrogenase_qn"/>
</dbReference>
<dbReference type="Gene3D" id="3.40.50.360">
    <property type="match status" value="1"/>
</dbReference>
<organism evidence="4 5">
    <name type="scientific">Phenylobacterium soli</name>
    <dbReference type="NCBI Taxonomy" id="2170551"/>
    <lineage>
        <taxon>Bacteria</taxon>
        <taxon>Pseudomonadati</taxon>
        <taxon>Pseudomonadota</taxon>
        <taxon>Alphaproteobacteria</taxon>
        <taxon>Caulobacterales</taxon>
        <taxon>Caulobacteraceae</taxon>
        <taxon>Phenylobacterium</taxon>
    </lineage>
</organism>
<dbReference type="EMBL" id="QFYQ01000001">
    <property type="protein sequence ID" value="RAK54017.1"/>
    <property type="molecule type" value="Genomic_DNA"/>
</dbReference>
<evidence type="ECO:0000256" key="1">
    <source>
        <dbReference type="ARBA" id="ARBA00006252"/>
    </source>
</evidence>
<proteinExistence type="inferred from homology"/>
<dbReference type="GO" id="GO:0005829">
    <property type="term" value="C:cytosol"/>
    <property type="evidence" value="ECO:0007669"/>
    <property type="project" value="TreeGrafter"/>
</dbReference>